<evidence type="ECO:0000313" key="2">
    <source>
        <dbReference type="Proteomes" id="UP001372338"/>
    </source>
</evidence>
<organism evidence="1 2">
    <name type="scientific">Crotalaria pallida</name>
    <name type="common">Smooth rattlebox</name>
    <name type="synonym">Crotalaria striata</name>
    <dbReference type="NCBI Taxonomy" id="3830"/>
    <lineage>
        <taxon>Eukaryota</taxon>
        <taxon>Viridiplantae</taxon>
        <taxon>Streptophyta</taxon>
        <taxon>Embryophyta</taxon>
        <taxon>Tracheophyta</taxon>
        <taxon>Spermatophyta</taxon>
        <taxon>Magnoliopsida</taxon>
        <taxon>eudicotyledons</taxon>
        <taxon>Gunneridae</taxon>
        <taxon>Pentapetalae</taxon>
        <taxon>rosids</taxon>
        <taxon>fabids</taxon>
        <taxon>Fabales</taxon>
        <taxon>Fabaceae</taxon>
        <taxon>Papilionoideae</taxon>
        <taxon>50 kb inversion clade</taxon>
        <taxon>genistoids sensu lato</taxon>
        <taxon>core genistoids</taxon>
        <taxon>Crotalarieae</taxon>
        <taxon>Crotalaria</taxon>
    </lineage>
</organism>
<proteinExistence type="predicted"/>
<evidence type="ECO:0000313" key="1">
    <source>
        <dbReference type="EMBL" id="KAK7243277.1"/>
    </source>
</evidence>
<name>A0AAN9E4X6_CROPI</name>
<dbReference type="Proteomes" id="UP001372338">
    <property type="component" value="Unassembled WGS sequence"/>
</dbReference>
<dbReference type="SUPFAM" id="SSF54928">
    <property type="entry name" value="RNA-binding domain, RBD"/>
    <property type="match status" value="1"/>
</dbReference>
<reference evidence="1 2" key="1">
    <citation type="submission" date="2024-01" db="EMBL/GenBank/DDBJ databases">
        <title>The genomes of 5 underutilized Papilionoideae crops provide insights into root nodulation and disease resistanc.</title>
        <authorList>
            <person name="Yuan L."/>
        </authorList>
    </citation>
    <scope>NUCLEOTIDE SEQUENCE [LARGE SCALE GENOMIC DNA]</scope>
    <source>
        <strain evidence="1">ZHUSHIDOU_FW_LH</strain>
        <tissue evidence="1">Leaf</tissue>
    </source>
</reference>
<gene>
    <name evidence="1" type="ORF">RIF29_38070</name>
</gene>
<dbReference type="CDD" id="cd00590">
    <property type="entry name" value="RRM_SF"/>
    <property type="match status" value="1"/>
</dbReference>
<keyword evidence="2" id="KW-1185">Reference proteome</keyword>
<dbReference type="AlphaFoldDB" id="A0AAN9E4X6"/>
<dbReference type="InterPro" id="IPR035979">
    <property type="entry name" value="RBD_domain_sf"/>
</dbReference>
<accession>A0AAN9E4X6</accession>
<dbReference type="GO" id="GO:0003676">
    <property type="term" value="F:nucleic acid binding"/>
    <property type="evidence" value="ECO:0007669"/>
    <property type="project" value="InterPro"/>
</dbReference>
<protein>
    <submittedName>
        <fullName evidence="1">Uncharacterized protein</fullName>
    </submittedName>
</protein>
<sequence length="228" mass="26133">MLSRVWVRDDIYFPSKRNSLGKRFAFVRFNKVMDAMALEKCLDNLWFGNKKVWANISKYEKYLPMTLMMNVEGGRIEGKGPDISKDCENLDYLHNDYGDLFDWWCSEICSWTSAVKSSSWKVWMACHGVPVHAWPVQFFSIISIKVGKFVSMHPMTLSKQSLDVVLVQICTNDFRVIRKVLKAKMNSTIFDILIVEQPLWLDCVGGSTDSCDHQALNWVIGSQVSKGG</sequence>
<comment type="caution">
    <text evidence="1">The sequence shown here is derived from an EMBL/GenBank/DDBJ whole genome shotgun (WGS) entry which is preliminary data.</text>
</comment>
<dbReference type="EMBL" id="JAYWIO010000008">
    <property type="protein sequence ID" value="KAK7243277.1"/>
    <property type="molecule type" value="Genomic_DNA"/>
</dbReference>